<dbReference type="InterPro" id="IPR006935">
    <property type="entry name" value="Helicase/UvrB_N"/>
</dbReference>
<dbReference type="Gene3D" id="3.40.50.300">
    <property type="entry name" value="P-loop containing nucleotide triphosphate hydrolases"/>
    <property type="match status" value="2"/>
</dbReference>
<dbReference type="EMBL" id="BMEC01000002">
    <property type="protein sequence ID" value="GGC26057.1"/>
    <property type="molecule type" value="Genomic_DNA"/>
</dbReference>
<sequence length="899" mass="103843">MKEFPQSIIFKYPWRNYQQRVLKELEEHLDDNHLHVIAPPGSGKTVLGLEVMLRLNKPALILAPTIAIRNQWVERFCELFLQVKNRPDWISTDIRNPKLVTVSTYQGLHAACSDGKVLEEGFDEFDLESDDKYKPTRLSEVLNSLKSLNLGTIIIDEAHHLKNTWWQSLIQIKNNLNTTVVGLTATPPYDVTYTEWSRYIELNGPIDTEISVPELIKEGDLCPHQDYLVVSEPTYNEIEKIRNYRNTITDIYSSLSIDEQIVLHLGSSELMKAPAQHLDWIFSNMQYYSALLIFLNHNKFEITRNHVDITGNKISKLPKLTKEWLQLLLEFYLNKFDSDDIQVIKHQKYVSLILRKAGIIERGRINFSDDSKLEKYLISSLGKLNSIYNITKFESANLKSELRQVILGDFIRKEYLSDKVEINKLGVVPIFESLRRKKIEGVKIGVLTGSLIIIPKSAIGKMTEEAIKFGIEEVITKPLEYDPDFLIVNVNSQSKHHIVHIITRIFEAGEITVLVGTKSLLGEGWDAPSINVLILASFVGSFVLSNQMRGRAIRTIRSNHEKTSNIWHLVCADPTSLNGGKDVEILQRRFRSFVGISERENRTIENGLKRLMIPKTLNEQTIDSFNNRMFHSASQRDLLRNQWYEAIDNGTSLVEEIKIPFEEEEDYHSLKRLYLNKTIKFFLVELGLGLLIYTNEYLDLLAEFRDLFRTEEGRWTILTFFILGAFLFFGRKLFKAFKLFLKYRDISKDISNIGNGLLQALISTNQIQTPISELKVESTVNRLGEVLCHLEGGTTFEKSVFIKCLQEIIVPVDNPRYLIIRRSRVFSLIRQKDYHSVPDLLGKHKLMAEKLAACWKEYVGNCSLIFTRNSDGRRILLKARFNSLASEFHEKPERINRWK</sequence>
<evidence type="ECO:0000259" key="2">
    <source>
        <dbReference type="PROSITE" id="PS51192"/>
    </source>
</evidence>
<proteinExistence type="predicted"/>
<dbReference type="PANTHER" id="PTHR47396">
    <property type="entry name" value="TYPE I RESTRICTION ENZYME ECOKI R PROTEIN"/>
    <property type="match status" value="1"/>
</dbReference>
<dbReference type="SMART" id="SM00487">
    <property type="entry name" value="DEXDc"/>
    <property type="match status" value="1"/>
</dbReference>
<dbReference type="RefSeq" id="WP_188460681.1">
    <property type="nucleotide sequence ID" value="NZ_BAABHU010000002.1"/>
</dbReference>
<dbReference type="InterPro" id="IPR014001">
    <property type="entry name" value="Helicase_ATP-bd"/>
</dbReference>
<feature type="transmembrane region" description="Helical" evidence="1">
    <location>
        <begin position="715"/>
        <end position="734"/>
    </location>
</feature>
<evidence type="ECO:0000313" key="3">
    <source>
        <dbReference type="EMBL" id="GGC26057.1"/>
    </source>
</evidence>
<keyword evidence="1" id="KW-1133">Transmembrane helix</keyword>
<feature type="transmembrane region" description="Helical" evidence="1">
    <location>
        <begin position="525"/>
        <end position="544"/>
    </location>
</feature>
<accession>A0ABQ1LQH9</accession>
<feature type="domain" description="Helicase ATP-binding" evidence="2">
    <location>
        <begin position="25"/>
        <end position="205"/>
    </location>
</feature>
<dbReference type="InterPro" id="IPR050742">
    <property type="entry name" value="Helicase_Restrict-Modif_Enz"/>
</dbReference>
<keyword evidence="4" id="KW-1185">Reference proteome</keyword>
<comment type="caution">
    <text evidence="3">The sequence shown here is derived from an EMBL/GenBank/DDBJ whole genome shotgun (WGS) entry which is preliminary data.</text>
</comment>
<dbReference type="Proteomes" id="UP000636010">
    <property type="component" value="Unassembled WGS sequence"/>
</dbReference>
<evidence type="ECO:0000256" key="1">
    <source>
        <dbReference type="SAM" id="Phobius"/>
    </source>
</evidence>
<dbReference type="CDD" id="cd18785">
    <property type="entry name" value="SF2_C"/>
    <property type="match status" value="1"/>
</dbReference>
<keyword evidence="1" id="KW-0472">Membrane</keyword>
<organism evidence="3 4">
    <name type="scientific">Marivirga lumbricoides</name>
    <dbReference type="NCBI Taxonomy" id="1046115"/>
    <lineage>
        <taxon>Bacteria</taxon>
        <taxon>Pseudomonadati</taxon>
        <taxon>Bacteroidota</taxon>
        <taxon>Cytophagia</taxon>
        <taxon>Cytophagales</taxon>
        <taxon>Marivirgaceae</taxon>
        <taxon>Marivirga</taxon>
    </lineage>
</organism>
<protein>
    <recommendedName>
        <fullName evidence="2">Helicase ATP-binding domain-containing protein</fullName>
    </recommendedName>
</protein>
<feature type="transmembrane region" description="Helical" evidence="1">
    <location>
        <begin position="678"/>
        <end position="695"/>
    </location>
</feature>
<dbReference type="PROSITE" id="PS51192">
    <property type="entry name" value="HELICASE_ATP_BIND_1"/>
    <property type="match status" value="1"/>
</dbReference>
<reference evidence="4" key="1">
    <citation type="journal article" date="2019" name="Int. J. Syst. Evol. Microbiol.">
        <title>The Global Catalogue of Microorganisms (GCM) 10K type strain sequencing project: providing services to taxonomists for standard genome sequencing and annotation.</title>
        <authorList>
            <consortium name="The Broad Institute Genomics Platform"/>
            <consortium name="The Broad Institute Genome Sequencing Center for Infectious Disease"/>
            <person name="Wu L."/>
            <person name="Ma J."/>
        </authorList>
    </citation>
    <scope>NUCLEOTIDE SEQUENCE [LARGE SCALE GENOMIC DNA]</scope>
    <source>
        <strain evidence="4">CGMCC 1.10832</strain>
    </source>
</reference>
<evidence type="ECO:0000313" key="4">
    <source>
        <dbReference type="Proteomes" id="UP000636010"/>
    </source>
</evidence>
<dbReference type="PANTHER" id="PTHR47396:SF1">
    <property type="entry name" value="ATP-DEPENDENT HELICASE IRC3-RELATED"/>
    <property type="match status" value="1"/>
</dbReference>
<gene>
    <name evidence="3" type="ORF">GCM10011506_09330</name>
</gene>
<dbReference type="SUPFAM" id="SSF52540">
    <property type="entry name" value="P-loop containing nucleoside triphosphate hydrolases"/>
    <property type="match status" value="1"/>
</dbReference>
<dbReference type="Pfam" id="PF04851">
    <property type="entry name" value="ResIII"/>
    <property type="match status" value="1"/>
</dbReference>
<name>A0ABQ1LQH9_9BACT</name>
<dbReference type="InterPro" id="IPR027417">
    <property type="entry name" value="P-loop_NTPase"/>
</dbReference>
<keyword evidence="1" id="KW-0812">Transmembrane</keyword>